<reference evidence="1" key="1">
    <citation type="submission" date="2015-10" db="EMBL/GenBank/DDBJ databases">
        <authorList>
            <person name="Regsiter A."/>
            <person name="william w."/>
        </authorList>
    </citation>
    <scope>NUCLEOTIDE SEQUENCE</scope>
    <source>
        <strain evidence="1">Montdore</strain>
    </source>
</reference>
<evidence type="ECO:0000313" key="1">
    <source>
        <dbReference type="EMBL" id="CUS06952.1"/>
    </source>
</evidence>
<sequence>TSLQPQLDAQLTSLQCLLGQRPFKAPARPCWRVGLADRTAESAVTWGYPGFSARTAGKYRPANQLRGNGRGHFGRIIKTRCDVILLIHCHERHEGEGSEVGLQRYRYSSNTPRVMASDQGSTLKLGTKHAVSAKGLNLTKPYFKALNSSTTRVTYRIQRHSDNRVFPWR</sequence>
<gene>
    <name evidence="1" type="ORF">GSTUAT00008963001</name>
</gene>
<organism evidence="1 2">
    <name type="scientific">Tuber aestivum</name>
    <name type="common">summer truffle</name>
    <dbReference type="NCBI Taxonomy" id="59557"/>
    <lineage>
        <taxon>Eukaryota</taxon>
        <taxon>Fungi</taxon>
        <taxon>Dikarya</taxon>
        <taxon>Ascomycota</taxon>
        <taxon>Pezizomycotina</taxon>
        <taxon>Pezizomycetes</taxon>
        <taxon>Pezizales</taxon>
        <taxon>Tuberaceae</taxon>
        <taxon>Tuber</taxon>
    </lineage>
</organism>
<evidence type="ECO:0000313" key="2">
    <source>
        <dbReference type="Proteomes" id="UP001412239"/>
    </source>
</evidence>
<accession>A0A292PHZ2</accession>
<feature type="non-terminal residue" evidence="1">
    <location>
        <position position="1"/>
    </location>
</feature>
<protein>
    <submittedName>
        <fullName evidence="1">Uncharacterized protein</fullName>
    </submittedName>
</protein>
<proteinExistence type="predicted"/>
<dbReference type="EMBL" id="LN891275">
    <property type="protein sequence ID" value="CUS06952.1"/>
    <property type="molecule type" value="Genomic_DNA"/>
</dbReference>
<dbReference type="AlphaFoldDB" id="A0A292PHZ2"/>
<keyword evidence="2" id="KW-1185">Reference proteome</keyword>
<dbReference type="Proteomes" id="UP001412239">
    <property type="component" value="Unassembled WGS sequence"/>
</dbReference>
<name>A0A292PHZ2_9PEZI</name>